<dbReference type="InterPro" id="IPR008930">
    <property type="entry name" value="Terpenoid_cyclase/PrenylTrfase"/>
</dbReference>
<dbReference type="PANTHER" id="PTHR11412">
    <property type="entry name" value="MACROGLOBULIN / COMPLEMENT"/>
    <property type="match status" value="1"/>
</dbReference>
<evidence type="ECO:0000259" key="4">
    <source>
        <dbReference type="SMART" id="SM01359"/>
    </source>
</evidence>
<reference evidence="6" key="1">
    <citation type="submission" date="2023-10" db="EMBL/GenBank/DDBJ databases">
        <title>Genome assemblies of two species of porcelain crab, Petrolisthes cinctipes and Petrolisthes manimaculis (Anomura: Porcellanidae).</title>
        <authorList>
            <person name="Angst P."/>
        </authorList>
    </citation>
    <scope>NUCLEOTIDE SEQUENCE</scope>
    <source>
        <strain evidence="6">PB745_01</strain>
        <tissue evidence="6">Gill</tissue>
    </source>
</reference>
<dbReference type="SUPFAM" id="SSF49410">
    <property type="entry name" value="Alpha-macroglobulin receptor domain"/>
    <property type="match status" value="1"/>
</dbReference>
<organism evidence="6 7">
    <name type="scientific">Petrolisthes cinctipes</name>
    <name type="common">Flat porcelain crab</name>
    <dbReference type="NCBI Taxonomy" id="88211"/>
    <lineage>
        <taxon>Eukaryota</taxon>
        <taxon>Metazoa</taxon>
        <taxon>Ecdysozoa</taxon>
        <taxon>Arthropoda</taxon>
        <taxon>Crustacea</taxon>
        <taxon>Multicrustacea</taxon>
        <taxon>Malacostraca</taxon>
        <taxon>Eumalacostraca</taxon>
        <taxon>Eucarida</taxon>
        <taxon>Decapoda</taxon>
        <taxon>Pleocyemata</taxon>
        <taxon>Anomura</taxon>
        <taxon>Galatheoidea</taxon>
        <taxon>Porcellanidae</taxon>
        <taxon>Petrolisthes</taxon>
    </lineage>
</organism>
<keyword evidence="7" id="KW-1185">Reference proteome</keyword>
<dbReference type="Pfam" id="PF07703">
    <property type="entry name" value="A2M_BRD"/>
    <property type="match status" value="1"/>
</dbReference>
<dbReference type="InterPro" id="IPR009048">
    <property type="entry name" value="A-macroglobulin_rcpt-bd"/>
</dbReference>
<comment type="caution">
    <text evidence="6">The sequence shown here is derived from an EMBL/GenBank/DDBJ whole genome shotgun (WGS) entry which is preliminary data.</text>
</comment>
<evidence type="ECO:0000256" key="3">
    <source>
        <dbReference type="SAM" id="MobiDB-lite"/>
    </source>
</evidence>
<dbReference type="InterPro" id="IPR013783">
    <property type="entry name" value="Ig-like_fold"/>
</dbReference>
<evidence type="ECO:0008006" key="8">
    <source>
        <dbReference type="Google" id="ProtNLM"/>
    </source>
</evidence>
<name>A0AAE1EYD4_PETCI</name>
<gene>
    <name evidence="6" type="ORF">Pcinc_030301</name>
</gene>
<dbReference type="InterPro" id="IPR002890">
    <property type="entry name" value="MG2"/>
</dbReference>
<dbReference type="InterPro" id="IPR036595">
    <property type="entry name" value="A-macroglobulin_rcpt-bd_sf"/>
</dbReference>
<dbReference type="SMART" id="SM01361">
    <property type="entry name" value="A2M_recep"/>
    <property type="match status" value="1"/>
</dbReference>
<dbReference type="Gene3D" id="2.60.40.1930">
    <property type="match status" value="2"/>
</dbReference>
<dbReference type="SMART" id="SM01359">
    <property type="entry name" value="A2M_N_2"/>
    <property type="match status" value="1"/>
</dbReference>
<dbReference type="SUPFAM" id="SSF57424">
    <property type="entry name" value="LDL receptor-like module"/>
    <property type="match status" value="1"/>
</dbReference>
<feature type="domain" description="Alpha-macroglobulin receptor-binding" evidence="5">
    <location>
        <begin position="1529"/>
        <end position="1620"/>
    </location>
</feature>
<sequence length="1673" mass="186677">MKKNRGGGVGVGVDGDGGDGDDGDSKSGVKFADGSRASSIKYSNVGAQRSGSGSNSRFIKDDDGGSSGGSSSGGLKVTDSRSGGSGRGVGNRFDDGSSSSEQRTPYHPFNQRLAFPRADKKTTQAKWVVVTGRRVVPGSIYRIVIEALGIFQPLAVKAALVHSSEQVSSANTILQPRQLSEILLRVPESSVAGHWQLRVEGHEGVSVVFKKVVDLTFEARFLTILIQPSRPVYNAEQTVHFRAILLTRDLKPYDEPVDVYALDPRGRIMRRWPSLQTGHGVVHLTFDLPNFPLLGAWTLRVQAMSQIQDKTIMVEHYFRPRFEVYVRLPHTVQTEAEFLEGVIVANMTNWRDVIGNCTIRLQYAIHDHPEHIPQAFSTVYEEFVSYFRGFYGFQLPMDAVQQQLATLPGTEDRLRQRGVTVRVLAEVGDALGWQVQQGWAMARVVQARAKVAFLGDQPLIFRPAMPITVHAFVTYEDNHPLGEEELEGSVLTIAIRSKGKTDDIIVGGDSLVEEEGIAQVTFDLPEDAVSLQVSASLVTGSGLTASATLVGVAQHSPRHRHIQIETSTFDASPGQFITLHVRNNFFIEHFNYVVLGKGVVLHSGREPVGDLTPPTVTTFSLPASAEMAPAADIIVWVVTQDGQVVSHALAVPVNPLGRHEVSIGWNEHKDHTGGSVEIAYEGEPGSFFGTSAVWEETFLMDAGHDLDAPRILHQMMDMESNNTDLYYGRANVSVPHMRRAATRSRDGGRSWVNFFPTSIAGPDAPITFNFSDLLILTDADLFYHPHHSSDSAACGKDQVRCLTSGCYFLPERCDGIYQCPDHSDEAGCPVNVDPLRQFRLYRISRLFRFYDPGEGDWGFQDTTGLGNEIQVWEIPKRPQNWVMSIFAVGKELGLGILDYVIPFDSASALMVTLEGPKVARRWEQVGLRACIFNFDFIILGIMVVLPDSDSYRSVLVGEKGHVTAFKPRTTTGERQHLVWLNPGESRDVHFPIVFTRKGEVTITVTGYTTFIKDADTITIDVIPEGADVQQHASVLLDLKSRALAYEFIDIPIDESPIIPYSIRRRYIYDTPRARISVSGDVVGPAFPTVPVGADSLLHLDVMGAEAASFDFAANMWTLHYLRLTNQLDSGLKFEVLTTVNVQYAALVRYQDINGAFRMWIDSEPSVWLTAFAIKSLWLANFQDWENFLYLDPKVINVAVDWLLEYQTPLGSFTETPYFIYPLDNKINPTASRLEEEGYRNISLTARVVEALETVMPGLQGKTRGRANVAKAAAVLYLEEMLDTLYDPADVALVAWALTKADSGKKDEAFGLLDSIKREHGNTIYWSREELGFNQVVFENSQKPFTQPKSDQKWDAHAVEASAYALMVYLVREGVGVIQENIVRFLAVMREQDGGLISTQDTIVALEALVEYSYRARLRDVTDMSVILEHSADPNFTVNLHLNGEDNLAELRSFDLENVWGHISVTGHGAGQALVQLEYSYGVDYEPYLRYPKVPSFEFNVSTAYHGRNNSHVRITSCQRWIFTEQANTSGVALLEMYLPSGYIVMQDYLMELVNSRTIRNLRWGFSTGSQVRFYFNYLDTEEICLTYEVERWYPVSNHSRYNMARIQSLYEPEHFNMMILESYPLYDLDVCEVCGSYQCPYCPFYSGAPNTIIFLTRVAPVLVLSLLLSLLVP</sequence>
<keyword evidence="1 2" id="KW-1015">Disulfide bond</keyword>
<dbReference type="InterPro" id="IPR036055">
    <property type="entry name" value="LDL_receptor-like_sf"/>
</dbReference>
<dbReference type="PANTHER" id="PTHR11412:SF146">
    <property type="entry name" value="CD109 ANTIGEN"/>
    <property type="match status" value="1"/>
</dbReference>
<dbReference type="Proteomes" id="UP001286313">
    <property type="component" value="Unassembled WGS sequence"/>
</dbReference>
<proteinExistence type="predicted"/>
<dbReference type="CDD" id="cd00112">
    <property type="entry name" value="LDLa"/>
    <property type="match status" value="1"/>
</dbReference>
<dbReference type="Gene3D" id="2.60.40.690">
    <property type="entry name" value="Alpha-macroglobulin, receptor-binding domain"/>
    <property type="match status" value="1"/>
</dbReference>
<dbReference type="SMART" id="SM00192">
    <property type="entry name" value="LDLa"/>
    <property type="match status" value="1"/>
</dbReference>
<feature type="compositionally biased region" description="Polar residues" evidence="3">
    <location>
        <begin position="36"/>
        <end position="57"/>
    </location>
</feature>
<dbReference type="InterPro" id="IPR011626">
    <property type="entry name" value="Alpha-macroglobulin_TED"/>
</dbReference>
<dbReference type="GO" id="GO:0004866">
    <property type="term" value="F:endopeptidase inhibitor activity"/>
    <property type="evidence" value="ECO:0007669"/>
    <property type="project" value="InterPro"/>
</dbReference>
<dbReference type="Pfam" id="PF07678">
    <property type="entry name" value="TED_complement"/>
    <property type="match status" value="1"/>
</dbReference>
<dbReference type="InterPro" id="IPR011625">
    <property type="entry name" value="A2M_N_BRD"/>
</dbReference>
<dbReference type="PROSITE" id="PS50068">
    <property type="entry name" value="LDLRA_2"/>
    <property type="match status" value="1"/>
</dbReference>
<feature type="disulfide bond" evidence="2">
    <location>
        <begin position="794"/>
        <end position="806"/>
    </location>
</feature>
<dbReference type="EMBL" id="JAWQEG010003893">
    <property type="protein sequence ID" value="KAK3863969.1"/>
    <property type="molecule type" value="Genomic_DNA"/>
</dbReference>
<dbReference type="Pfam" id="PF01835">
    <property type="entry name" value="MG2"/>
    <property type="match status" value="1"/>
</dbReference>
<feature type="compositionally biased region" description="Gly residues" evidence="3">
    <location>
        <begin position="1"/>
        <end position="15"/>
    </location>
</feature>
<feature type="domain" description="Alpha-2-macroglobulin bait region" evidence="4">
    <location>
        <begin position="562"/>
        <end position="700"/>
    </location>
</feature>
<dbReference type="Pfam" id="PF00207">
    <property type="entry name" value="A2M"/>
    <property type="match status" value="1"/>
</dbReference>
<dbReference type="Gene3D" id="4.10.400.10">
    <property type="entry name" value="Low-density Lipoprotein Receptor"/>
    <property type="match status" value="1"/>
</dbReference>
<feature type="disulfide bond" evidence="2">
    <location>
        <begin position="813"/>
        <end position="828"/>
    </location>
</feature>
<evidence type="ECO:0000313" key="6">
    <source>
        <dbReference type="EMBL" id="KAK3863969.1"/>
    </source>
</evidence>
<dbReference type="SUPFAM" id="SSF48239">
    <property type="entry name" value="Terpenoid cyclases/Protein prenyltransferases"/>
    <property type="match status" value="1"/>
</dbReference>
<dbReference type="InterPro" id="IPR050473">
    <property type="entry name" value="A2M/Complement_sys"/>
</dbReference>
<evidence type="ECO:0000256" key="1">
    <source>
        <dbReference type="ARBA" id="ARBA00023157"/>
    </source>
</evidence>
<evidence type="ECO:0000256" key="2">
    <source>
        <dbReference type="PROSITE-ProRule" id="PRU00124"/>
    </source>
</evidence>
<feature type="region of interest" description="Disordered" evidence="3">
    <location>
        <begin position="1"/>
        <end position="115"/>
    </location>
</feature>
<dbReference type="Gene3D" id="1.50.10.20">
    <property type="match status" value="1"/>
</dbReference>
<dbReference type="GO" id="GO:0005615">
    <property type="term" value="C:extracellular space"/>
    <property type="evidence" value="ECO:0007669"/>
    <property type="project" value="InterPro"/>
</dbReference>
<accession>A0AAE1EYD4</accession>
<feature type="disulfide bond" evidence="2">
    <location>
        <begin position="801"/>
        <end position="819"/>
    </location>
</feature>
<dbReference type="Pfam" id="PF07677">
    <property type="entry name" value="A2M_recep"/>
    <property type="match status" value="1"/>
</dbReference>
<evidence type="ECO:0000313" key="7">
    <source>
        <dbReference type="Proteomes" id="UP001286313"/>
    </source>
</evidence>
<protein>
    <recommendedName>
        <fullName evidence="8">CD109 antigen</fullName>
    </recommendedName>
</protein>
<dbReference type="InterPro" id="IPR001599">
    <property type="entry name" value="Macroglobln_a2"/>
</dbReference>
<dbReference type="InterPro" id="IPR002172">
    <property type="entry name" value="LDrepeatLR_classA_rpt"/>
</dbReference>
<evidence type="ECO:0000259" key="5">
    <source>
        <dbReference type="SMART" id="SM01361"/>
    </source>
</evidence>
<dbReference type="Gene3D" id="2.60.40.10">
    <property type="entry name" value="Immunoglobulins"/>
    <property type="match status" value="2"/>
</dbReference>